<feature type="compositionally biased region" description="Basic and acidic residues" evidence="1">
    <location>
        <begin position="2376"/>
        <end position="2388"/>
    </location>
</feature>
<sequence>MGGRGLREMPRLLLQKVGIKVGQDVQESPDECDVYLKKTMEQVSGVETEEGILAFFESEKKRVNTGARYRTLSVVVLWRYFALSGRPDHILSSFRSRRISSFWESRADSIVETILSLFEAKREEKKWLPRTVTSASGDCPGLEVLLLYVICCFVSLSASEKDHERWTVLLTSQTLRIGESIEKDKYSPRLLHLLGLIFTRLLVWLRRPTCLSLLYEPEFERRPMVRVIRELLLEEGRGENVAVEGRGEDMAEEEPGASSSKALKGLRAGVFESLVAEVRRKGRMRRKVEGAMPADETFLLVSKLILPRLRAAAVRDLASLEEAQANRPLPVFPPHPSPASSSSEKTQDGHEDQTEKGEQRELEGSSDAQSAEGEGGVPSQYVAGRSDGLKGFLNVSEKIRIHIAHILVRIEKRKTVKTSSFDEEDEENESGSQGGEEEQVSPMQASARRLPSWLKDEVDLVLSHFMNLPMNVARVVDCESWLFALILGGRSGLLTSEFAGRTIWAVHRRLSSNAAEALFPKALTVLVDTDLAPASLFSQMIPLTYLSPFGPGPRLPGTTRIDFAGVRTVSTILSAYAKFSPKTRTRASSNPYGPSPSVIVMKTLRRLDLLLEHSEELLRPDSNTPFSSKEKKKNERLSAKMGWGPRTLSSLLHSLGSFGTFVDEAPNLFLRLLNVFLFGGALEKSGNMPLGFSARACAMIFCKWGHGDFRRSEKLGSTLSPHEFRWQLRQALGLIMRRGAEYAPFLQTRPVVQMASAFVELVPRSDTDCEEAVSSLTAFLKNSIVLSRGERVSSLQPPLLAGALFFFSALSERVREEESRGVGANEGFVRRLGVRGSKELLNALANFLRVPVRSAVELCTPEIIPNLKFLASRLILHVTQCLNEDRVPRQSPRRKGLPATIGCKDASLVITVVASFPSDWVRELEGEIEGLVLALRGWALVGDDDVVDASCSEEDEGRRGSSVVGVVSERLEAVTAVEETSNLMWAATRIGLSLGRGKGVLTGGAQRGATGVGGLMRPEGDRSEDEDSWGDEDPLRKSILELNAAIADVVLWRQTPLWGSDLANTLWALETSLSRFPQASLRLSQKKGREECLMPALHAASYAASDLRNYRRRFFGMPPRPRAEIADRRGVTAPAPAEPRYAKRLSLTTLGVSAKALGSMARLCMDSRRAVVHRGDGSPAGDESGVSKSEEDRRGGLDLGRELSRLEMNLLGGSASVLKIATTQLSLSSLSQIESLVNAGASASEVLRHRLAQKHERQLGRNEEQGGGMHDKGRGDRNAGRRREDEHRALTEWQGIVVAFFNAAAEDLTIRFISPGAEASRKGMEKRRGEEKLPLDESEGSRLTPDLAVKLAASFGTACAVSSEASDLLCFREKQKMMTDADRQRTASSWKSECDVCRAFLIRLSDWALSHLSSFSLNHLVSLVSSLTRAGIDNHPLAEETAAILMEHQRRSVSRFSSAASRDNLLGLEKQPERWGEGRDHAQNERADMETRKKRPTPWGDMTNTQLADIILALSPSSSLTATADHPNRESGRKDVPEDAQTASAFASAAAALSPHILWGVGSETSNNGTQQSVISPVETLMKALSLQNPLDEGREGLINETEKAEENAGEGAETEDDKKESFDEGGATSAALERGGGTSETTHSYSQYTDMLLKEVERYQRGGSREDVEEPSFPPHVSPQDASSEPAGTEKKGETVEGERDPKEMDASPRADSSGMEAEGVEEQSLESGSLVQLEREEKEKEEKVEGGVEGRTPLLEEAEEFGSVREREREDEKDLNDIAAFVQEYETAERAKEQAKKPSRDRLSSLPLDTLIALLRAFTFQRPPEDREVRSLLLSLIRGAARRLPEFSANGVVDLFRFVSRAPRDVPPGPLLEALEERFTLAHRRNYFSGWQLSSLLWSLVRLLSVCFASCTSPDVSVEGKGTVQGGDEQTHGSEESTREGGDQILYNLMGLPYPPPDVSRLSQRQDRQTALETAQRFEDPSVDIPVFVPEVPEKSARRAGRRKMLVQEGGDRGQENPLQSASGRELTGSVLRCVVVLVANQSERAFSSWSTQELLSVLCAAASVFSVLSEKGSRERGEQGGEDANALEALELRLRKMLFPAVGVLVGRLDSLVLSQARALSWALRVLHLSEEARRILVRGPPAEPQKQKEEREQECQDTDGADEETQQKDGQETAQSPPSPYLRRAGSLTEQRVKVNGRSPTEGSSVEEEDPDPLPRSSSSPPPPSHESSGSEGGTEAEEEHHPPDSPNSLPEGEGASSEEGRGGEFQQVPSPQRPVPNSFSEDTADSDHAAADSISLPPRGERGETEKGSETHQAKTETEDSTSSLSNFSNNTSHSGSEVVADEQADRNHATDSARPPGRVIAGRSGRRSWKTTEKIQFETKLR</sequence>
<feature type="region of interest" description="Disordered" evidence="1">
    <location>
        <begin position="1920"/>
        <end position="1942"/>
    </location>
</feature>
<feature type="compositionally biased region" description="Acidic residues" evidence="1">
    <location>
        <begin position="2159"/>
        <end position="2168"/>
    </location>
</feature>
<feature type="compositionally biased region" description="Acidic residues" evidence="1">
    <location>
        <begin position="1022"/>
        <end position="1032"/>
    </location>
</feature>
<organism evidence="2">
    <name type="scientific">Chromera velia CCMP2878</name>
    <dbReference type="NCBI Taxonomy" id="1169474"/>
    <lineage>
        <taxon>Eukaryota</taxon>
        <taxon>Sar</taxon>
        <taxon>Alveolata</taxon>
        <taxon>Colpodellida</taxon>
        <taxon>Chromeraceae</taxon>
        <taxon>Chromera</taxon>
    </lineage>
</organism>
<feature type="compositionally biased region" description="Basic and acidic residues" evidence="1">
    <location>
        <begin position="2304"/>
        <end position="2323"/>
    </location>
</feature>
<feature type="compositionally biased region" description="Basic and acidic residues" evidence="1">
    <location>
        <begin position="1470"/>
        <end position="1491"/>
    </location>
</feature>
<feature type="region of interest" description="Disordered" evidence="1">
    <location>
        <begin position="1009"/>
        <end position="1032"/>
    </location>
</feature>
<feature type="compositionally biased region" description="Acidic residues" evidence="1">
    <location>
        <begin position="421"/>
        <end position="439"/>
    </location>
</feature>
<proteinExistence type="predicted"/>
<gene>
    <name evidence="2" type="ORF">Cvel_9832</name>
</gene>
<feature type="compositionally biased region" description="Basic and acidic residues" evidence="1">
    <location>
        <begin position="1735"/>
        <end position="1750"/>
    </location>
</feature>
<feature type="region of interest" description="Disordered" evidence="1">
    <location>
        <begin position="1602"/>
        <end position="1647"/>
    </location>
</feature>
<feature type="compositionally biased region" description="Basic and acidic residues" evidence="1">
    <location>
        <begin position="1689"/>
        <end position="1710"/>
    </location>
</feature>
<feature type="region of interest" description="Disordered" evidence="1">
    <location>
        <begin position="1319"/>
        <end position="1339"/>
    </location>
</feature>
<feature type="region of interest" description="Disordered" evidence="1">
    <location>
        <begin position="417"/>
        <end position="446"/>
    </location>
</feature>
<feature type="compositionally biased region" description="Basic and acidic residues" evidence="1">
    <location>
        <begin position="1526"/>
        <end position="1537"/>
    </location>
</feature>
<feature type="region of interest" description="Disordered" evidence="1">
    <location>
        <begin position="1520"/>
        <end position="1541"/>
    </location>
</feature>
<feature type="region of interest" description="Disordered" evidence="1">
    <location>
        <begin position="1467"/>
        <end position="1502"/>
    </location>
</feature>
<feature type="compositionally biased region" description="Basic and acidic residues" evidence="1">
    <location>
        <begin position="1931"/>
        <end position="1942"/>
    </location>
</feature>
<name>A0A0G4HZX9_9ALVE</name>
<feature type="region of interest" description="Disordered" evidence="1">
    <location>
        <begin position="243"/>
        <end position="262"/>
    </location>
</feature>
<reference evidence="2" key="1">
    <citation type="submission" date="2014-11" db="EMBL/GenBank/DDBJ databases">
        <authorList>
            <person name="Otto D Thomas"/>
            <person name="Naeem Raeece"/>
        </authorList>
    </citation>
    <scope>NUCLEOTIDE SEQUENCE</scope>
</reference>
<feature type="compositionally biased region" description="Basic and acidic residues" evidence="1">
    <location>
        <begin position="1764"/>
        <end position="1777"/>
    </location>
</feature>
<feature type="region of interest" description="Disordered" evidence="1">
    <location>
        <begin position="325"/>
        <end position="381"/>
    </location>
</feature>
<feature type="compositionally biased region" description="Low complexity" evidence="1">
    <location>
        <begin position="2326"/>
        <end position="2340"/>
    </location>
</feature>
<feature type="compositionally biased region" description="Basic and acidic residues" evidence="1">
    <location>
        <begin position="345"/>
        <end position="363"/>
    </location>
</feature>
<feature type="compositionally biased region" description="Polar residues" evidence="1">
    <location>
        <begin position="2272"/>
        <end position="2284"/>
    </location>
</feature>
<feature type="compositionally biased region" description="Basic and acidic residues" evidence="1">
    <location>
        <begin position="1319"/>
        <end position="1335"/>
    </location>
</feature>
<feature type="region of interest" description="Disordered" evidence="1">
    <location>
        <begin position="1172"/>
        <end position="1195"/>
    </location>
</feature>
<evidence type="ECO:0000313" key="2">
    <source>
        <dbReference type="EMBL" id="CEM50146.1"/>
    </source>
</evidence>
<feature type="region of interest" description="Disordered" evidence="1">
    <location>
        <begin position="1255"/>
        <end position="1286"/>
    </location>
</feature>
<evidence type="ECO:0000256" key="1">
    <source>
        <dbReference type="SAM" id="MobiDB-lite"/>
    </source>
</evidence>
<feature type="region of interest" description="Disordered" evidence="1">
    <location>
        <begin position="2141"/>
        <end position="2388"/>
    </location>
</feature>
<dbReference type="EMBL" id="CDMZ01004573">
    <property type="protein sequence ID" value="CEM50146.1"/>
    <property type="molecule type" value="Genomic_DNA"/>
</dbReference>
<feature type="compositionally biased region" description="Basic and acidic residues" evidence="1">
    <location>
        <begin position="2149"/>
        <end position="2158"/>
    </location>
</feature>
<feature type="region of interest" description="Disordered" evidence="1">
    <location>
        <begin position="1661"/>
        <end position="1777"/>
    </location>
</feature>
<dbReference type="VEuPathDB" id="CryptoDB:Cvel_9832"/>
<accession>A0A0G4HZX9</accession>
<protein>
    <submittedName>
        <fullName evidence="2">Uncharacterized protein</fullName>
    </submittedName>
</protein>